<dbReference type="Proteomes" id="UP000272729">
    <property type="component" value="Unassembled WGS sequence"/>
</dbReference>
<protein>
    <submittedName>
        <fullName evidence="2">Uncharacterized protein</fullName>
    </submittedName>
</protein>
<organism evidence="2 3">
    <name type="scientific">Saccharothrix variisporea</name>
    <dbReference type="NCBI Taxonomy" id="543527"/>
    <lineage>
        <taxon>Bacteria</taxon>
        <taxon>Bacillati</taxon>
        <taxon>Actinomycetota</taxon>
        <taxon>Actinomycetes</taxon>
        <taxon>Pseudonocardiales</taxon>
        <taxon>Pseudonocardiaceae</taxon>
        <taxon>Saccharothrix</taxon>
    </lineage>
</organism>
<keyword evidence="3" id="KW-1185">Reference proteome</keyword>
<dbReference type="RefSeq" id="WP_121222937.1">
    <property type="nucleotide sequence ID" value="NZ_JBIUBA010000036.1"/>
</dbReference>
<dbReference type="AlphaFoldDB" id="A0A495XBX0"/>
<comment type="caution">
    <text evidence="2">The sequence shown here is derived from an EMBL/GenBank/DDBJ whole genome shotgun (WGS) entry which is preliminary data.</text>
</comment>
<evidence type="ECO:0000313" key="3">
    <source>
        <dbReference type="Proteomes" id="UP000272729"/>
    </source>
</evidence>
<reference evidence="2 3" key="1">
    <citation type="submission" date="2018-10" db="EMBL/GenBank/DDBJ databases">
        <title>Sequencing the genomes of 1000 actinobacteria strains.</title>
        <authorList>
            <person name="Klenk H.-P."/>
        </authorList>
    </citation>
    <scope>NUCLEOTIDE SEQUENCE [LARGE SCALE GENOMIC DNA]</scope>
    <source>
        <strain evidence="2 3">DSM 43911</strain>
    </source>
</reference>
<evidence type="ECO:0000256" key="1">
    <source>
        <dbReference type="SAM" id="MobiDB-lite"/>
    </source>
</evidence>
<accession>A0A495XBX0</accession>
<proteinExistence type="predicted"/>
<name>A0A495XBX0_9PSEU</name>
<sequence>MNDTAGTNPTDGSQEPIIGALLRERSRRTTVTTVLDHLRIVGGRFAEHRADGSAWSVSVPPPHREASER</sequence>
<dbReference type="EMBL" id="RBXR01000001">
    <property type="protein sequence ID" value="RKT70615.1"/>
    <property type="molecule type" value="Genomic_DNA"/>
</dbReference>
<feature type="region of interest" description="Disordered" evidence="1">
    <location>
        <begin position="49"/>
        <end position="69"/>
    </location>
</feature>
<gene>
    <name evidence="2" type="ORF">DFJ66_3885</name>
</gene>
<evidence type="ECO:0000313" key="2">
    <source>
        <dbReference type="EMBL" id="RKT70615.1"/>
    </source>
</evidence>